<evidence type="ECO:0000313" key="4">
    <source>
        <dbReference type="Proteomes" id="UP000223968"/>
    </source>
</evidence>
<dbReference type="Gene3D" id="3.40.30.10">
    <property type="entry name" value="Glutaredoxin"/>
    <property type="match status" value="1"/>
</dbReference>
<dbReference type="STRING" id="1447875.A0A2B7Y1Q3"/>
<comment type="similarity">
    <text evidence="1">Belongs to the phosducin family.</text>
</comment>
<dbReference type="PANTHER" id="PTHR45809:SF3">
    <property type="entry name" value="VIRAL IAP-ASSOCIATED FACTOR HOMOLOG"/>
    <property type="match status" value="1"/>
</dbReference>
<dbReference type="GO" id="GO:0005737">
    <property type="term" value="C:cytoplasm"/>
    <property type="evidence" value="ECO:0007669"/>
    <property type="project" value="TreeGrafter"/>
</dbReference>
<dbReference type="SUPFAM" id="SSF52833">
    <property type="entry name" value="Thioredoxin-like"/>
    <property type="match status" value="1"/>
</dbReference>
<sequence>MDMPVNVPVDDPNADTEWNDILRKHGIIPEKPPSPTPIIQEAILEAAQREHENRLEDKDLDELDALEDEEEEEFLNKYRKQRFEEMSRLQKTSVHNQVYPLQKPDYSKDVTEASSKYFVLVNLTSSSVNNIESQLLTELWRQLAQKYGDIKFCEMRANMCIEGYPDKNTPTILAYKDGDIKRQIVTLRELRGVKTSVADIEKVLVDIGAISENDSRLKKVSAPKPIDSDDEYLDDWD</sequence>
<organism evidence="3 4">
    <name type="scientific">Helicocarpus griseus UAMH5409</name>
    <dbReference type="NCBI Taxonomy" id="1447875"/>
    <lineage>
        <taxon>Eukaryota</taxon>
        <taxon>Fungi</taxon>
        <taxon>Dikarya</taxon>
        <taxon>Ascomycota</taxon>
        <taxon>Pezizomycotina</taxon>
        <taxon>Eurotiomycetes</taxon>
        <taxon>Eurotiomycetidae</taxon>
        <taxon>Onygenales</taxon>
        <taxon>Ajellomycetaceae</taxon>
        <taxon>Helicocarpus</taxon>
    </lineage>
</organism>
<dbReference type="EMBL" id="PDNB01000028">
    <property type="protein sequence ID" value="PGH15079.1"/>
    <property type="molecule type" value="Genomic_DNA"/>
</dbReference>
<name>A0A2B7Y1Q3_9EURO</name>
<keyword evidence="4" id="KW-1185">Reference proteome</keyword>
<proteinExistence type="inferred from homology"/>
<dbReference type="CDD" id="cd02988">
    <property type="entry name" value="Phd_like_VIAF"/>
    <property type="match status" value="1"/>
</dbReference>
<reference evidence="3 4" key="1">
    <citation type="submission" date="2017-10" db="EMBL/GenBank/DDBJ databases">
        <title>Comparative genomics in systemic dimorphic fungi from Ajellomycetaceae.</title>
        <authorList>
            <person name="Munoz J.F."/>
            <person name="Mcewen J.G."/>
            <person name="Clay O.K."/>
            <person name="Cuomo C.A."/>
        </authorList>
    </citation>
    <scope>NUCLEOTIDE SEQUENCE [LARGE SCALE GENOMIC DNA]</scope>
    <source>
        <strain evidence="3 4">UAMH5409</strain>
    </source>
</reference>
<dbReference type="InterPro" id="IPR051498">
    <property type="entry name" value="Phosducin-like_chap/apop_reg"/>
</dbReference>
<dbReference type="InterPro" id="IPR024253">
    <property type="entry name" value="Phosducin_thioredoxin-like_dom"/>
</dbReference>
<dbReference type="AlphaFoldDB" id="A0A2B7Y1Q3"/>
<dbReference type="PANTHER" id="PTHR45809">
    <property type="entry name" value="VIRAL IAP-ASSOCIATED FACTOR HOMOLOG"/>
    <property type="match status" value="1"/>
</dbReference>
<accession>A0A2B7Y1Q3</accession>
<comment type="caution">
    <text evidence="3">The sequence shown here is derived from an EMBL/GenBank/DDBJ whole genome shotgun (WGS) entry which is preliminary data.</text>
</comment>
<dbReference type="Proteomes" id="UP000223968">
    <property type="component" value="Unassembled WGS sequence"/>
</dbReference>
<evidence type="ECO:0000259" key="2">
    <source>
        <dbReference type="Pfam" id="PF02114"/>
    </source>
</evidence>
<gene>
    <name evidence="3" type="ORF">AJ79_02605</name>
</gene>
<evidence type="ECO:0000313" key="3">
    <source>
        <dbReference type="EMBL" id="PGH15079.1"/>
    </source>
</evidence>
<dbReference type="InterPro" id="IPR036249">
    <property type="entry name" value="Thioredoxin-like_sf"/>
</dbReference>
<dbReference type="Pfam" id="PF02114">
    <property type="entry name" value="Phosducin"/>
    <property type="match status" value="1"/>
</dbReference>
<dbReference type="GO" id="GO:0006457">
    <property type="term" value="P:protein folding"/>
    <property type="evidence" value="ECO:0007669"/>
    <property type="project" value="TreeGrafter"/>
</dbReference>
<feature type="domain" description="Phosducin" evidence="2">
    <location>
        <begin position="52"/>
        <end position="229"/>
    </location>
</feature>
<evidence type="ECO:0000256" key="1">
    <source>
        <dbReference type="ARBA" id="ARBA00009686"/>
    </source>
</evidence>
<protein>
    <recommendedName>
        <fullName evidence="2">Phosducin domain-containing protein</fullName>
    </recommendedName>
</protein>
<dbReference type="OrthoDB" id="45518at2759"/>